<reference evidence="3" key="1">
    <citation type="submission" date="2011-12" db="EMBL/GenBank/DDBJ databases">
        <authorList>
            <consortium name="The Broad Institute Genome Sequencing Platform"/>
            <person name="Russ C."/>
            <person name="Tyler B."/>
            <person name="Panabieres F."/>
            <person name="Shan W."/>
            <person name="Tripathy S."/>
            <person name="Grunwald N."/>
            <person name="Machado M."/>
            <person name="Young S.K."/>
            <person name="Zeng Q."/>
            <person name="Gargeya S."/>
            <person name="Fitzgerald M."/>
            <person name="Haas B."/>
            <person name="Abouelleil A."/>
            <person name="Alvarado L."/>
            <person name="Arachchi H.M."/>
            <person name="Berlin A."/>
            <person name="Chapman S.B."/>
            <person name="Gearin G."/>
            <person name="Goldberg J."/>
            <person name="Griggs A."/>
            <person name="Gujja S."/>
            <person name="Hansen M."/>
            <person name="Heiman D."/>
            <person name="Howarth C."/>
            <person name="Larimer J."/>
            <person name="Lui A."/>
            <person name="MacDonald P.J.P."/>
            <person name="McCowen C."/>
            <person name="Montmayeur A."/>
            <person name="Murphy C."/>
            <person name="Neiman D."/>
            <person name="Pearson M."/>
            <person name="Priest M."/>
            <person name="Roberts A."/>
            <person name="Saif S."/>
            <person name="Shea T."/>
            <person name="Sisk P."/>
            <person name="Stolte C."/>
            <person name="Sykes S."/>
            <person name="Wortman J."/>
            <person name="Nusbaum C."/>
            <person name="Birren B."/>
        </authorList>
    </citation>
    <scope>NUCLEOTIDE SEQUENCE [LARGE SCALE GENOMIC DNA]</scope>
    <source>
        <strain evidence="3">INRA-310</strain>
    </source>
</reference>
<name>W2PXU5_PHYN3</name>
<dbReference type="PANTHER" id="PTHR40866">
    <property type="entry name" value="BED-TYPE DOMAIN-CONTAINING PROTEIN"/>
    <property type="match status" value="1"/>
</dbReference>
<reference evidence="2 3" key="2">
    <citation type="submission" date="2013-11" db="EMBL/GenBank/DDBJ databases">
        <title>The Genome Sequence of Phytophthora parasitica INRA-310.</title>
        <authorList>
            <consortium name="The Broad Institute Genomics Platform"/>
            <person name="Russ C."/>
            <person name="Tyler B."/>
            <person name="Panabieres F."/>
            <person name="Shan W."/>
            <person name="Tripathy S."/>
            <person name="Grunwald N."/>
            <person name="Machado M."/>
            <person name="Johnson C.S."/>
            <person name="Arredondo F."/>
            <person name="Hong C."/>
            <person name="Coffey M."/>
            <person name="Young S.K."/>
            <person name="Zeng Q."/>
            <person name="Gargeya S."/>
            <person name="Fitzgerald M."/>
            <person name="Abouelleil A."/>
            <person name="Alvarado L."/>
            <person name="Chapman S.B."/>
            <person name="Gainer-Dewar J."/>
            <person name="Goldberg J."/>
            <person name="Griggs A."/>
            <person name="Gujja S."/>
            <person name="Hansen M."/>
            <person name="Howarth C."/>
            <person name="Imamovic A."/>
            <person name="Ireland A."/>
            <person name="Larimer J."/>
            <person name="McCowan C."/>
            <person name="Murphy C."/>
            <person name="Pearson M."/>
            <person name="Poon T.W."/>
            <person name="Priest M."/>
            <person name="Roberts A."/>
            <person name="Saif S."/>
            <person name="Shea T."/>
            <person name="Sykes S."/>
            <person name="Wortman J."/>
            <person name="Nusbaum C."/>
            <person name="Birren B."/>
        </authorList>
    </citation>
    <scope>NUCLEOTIDE SEQUENCE [LARGE SCALE GENOMIC DNA]</scope>
    <source>
        <strain evidence="2 3">INRA-310</strain>
    </source>
</reference>
<evidence type="ECO:0008006" key="4">
    <source>
        <dbReference type="Google" id="ProtNLM"/>
    </source>
</evidence>
<dbReference type="PANTHER" id="PTHR40866:SF1">
    <property type="entry name" value="BED-TYPE DOMAIN-CONTAINING PROTEIN"/>
    <property type="match status" value="1"/>
</dbReference>
<dbReference type="AlphaFoldDB" id="W2PXU5"/>
<organism evidence="2 3">
    <name type="scientific">Phytophthora nicotianae (strain INRA-310)</name>
    <name type="common">Phytophthora parasitica</name>
    <dbReference type="NCBI Taxonomy" id="761204"/>
    <lineage>
        <taxon>Eukaryota</taxon>
        <taxon>Sar</taxon>
        <taxon>Stramenopiles</taxon>
        <taxon>Oomycota</taxon>
        <taxon>Peronosporomycetes</taxon>
        <taxon>Peronosporales</taxon>
        <taxon>Peronosporaceae</taxon>
        <taxon>Phytophthora</taxon>
    </lineage>
</organism>
<proteinExistence type="predicted"/>
<dbReference type="RefSeq" id="XP_008909441.1">
    <property type="nucleotide sequence ID" value="XM_008911193.1"/>
</dbReference>
<dbReference type="Proteomes" id="UP000018817">
    <property type="component" value="Unassembled WGS sequence"/>
</dbReference>
<sequence length="429" mass="48829">MALNKAAFSTSSIPEGVIFFFDVEVVDKNVTYQCPKCSDYMKKFTTPKKAQFNPLGFTREKYISDKAFSVLRWLEWVIMRNMPLSEVDNPLTRSLADPPRCFGIMMDGWTDVSTHYICVIATYMENDTYREVLLGCSTPLNEKHYTAEEYYELLEFVLSIYGKSIPSPSVIINNCATNKSLAEMVGVPLIGCGCHKLNLAVKTLLARRPVMEKTIERIDKLVSQLRNLKVAGALRLLTPHCPLKRNGTRWSPTYKMLERFVSIENAAKELDDIDPIRLADSDRIKEVLPTLENFKSIMTDLQKQGQHIVVVHETFQMIVEDFPEFSDYLAADAEIMHNPLFEKACVKIISGKQESLTDGEKAQVSHFLRQPEPQEPALERSTGSKHSYTSLLRDRKRQRLTTSEDYVDLRFISGTSASAERLFSSAKHV</sequence>
<dbReference type="VEuPathDB" id="FungiDB:PPTG_14199"/>
<accession>W2PXU5</accession>
<dbReference type="EMBL" id="KI669600">
    <property type="protein sequence ID" value="ETN05466.1"/>
    <property type="molecule type" value="Genomic_DNA"/>
</dbReference>
<evidence type="ECO:0000256" key="1">
    <source>
        <dbReference type="SAM" id="MobiDB-lite"/>
    </source>
</evidence>
<dbReference type="OMA" id="SIMTDLQ"/>
<protein>
    <recommendedName>
        <fullName evidence="4">HAT C-terminal dimerisation domain-containing protein</fullName>
    </recommendedName>
</protein>
<gene>
    <name evidence="2" type="ORF">PPTG_14199</name>
</gene>
<evidence type="ECO:0000313" key="3">
    <source>
        <dbReference type="Proteomes" id="UP000018817"/>
    </source>
</evidence>
<dbReference type="GeneID" id="20183498"/>
<evidence type="ECO:0000313" key="2">
    <source>
        <dbReference type="EMBL" id="ETN05466.1"/>
    </source>
</evidence>
<dbReference type="InterPro" id="IPR012337">
    <property type="entry name" value="RNaseH-like_sf"/>
</dbReference>
<dbReference type="OrthoDB" id="125086at2759"/>
<feature type="region of interest" description="Disordered" evidence="1">
    <location>
        <begin position="369"/>
        <end position="394"/>
    </location>
</feature>
<dbReference type="SUPFAM" id="SSF53098">
    <property type="entry name" value="Ribonuclease H-like"/>
    <property type="match status" value="1"/>
</dbReference>